<comment type="caution">
    <text evidence="3">The sequence shown here is derived from an EMBL/GenBank/DDBJ whole genome shotgun (WGS) entry which is preliminary data.</text>
</comment>
<organism evidence="3 4">
    <name type="scientific">Streptomyces griseomycini</name>
    <dbReference type="NCBI Taxonomy" id="66895"/>
    <lineage>
        <taxon>Bacteria</taxon>
        <taxon>Bacillati</taxon>
        <taxon>Actinomycetota</taxon>
        <taxon>Actinomycetes</taxon>
        <taxon>Kitasatosporales</taxon>
        <taxon>Streptomycetaceae</taxon>
        <taxon>Streptomyces</taxon>
    </lineage>
</organism>
<evidence type="ECO:0000313" key="4">
    <source>
        <dbReference type="Proteomes" id="UP000579523"/>
    </source>
</evidence>
<gene>
    <name evidence="3" type="ORF">FHS37_007434</name>
</gene>
<dbReference type="InterPro" id="IPR034768">
    <property type="entry name" value="4FE4S_WBL"/>
</dbReference>
<evidence type="ECO:0000313" key="3">
    <source>
        <dbReference type="EMBL" id="MBB4903337.1"/>
    </source>
</evidence>
<dbReference type="PROSITE" id="PS51674">
    <property type="entry name" value="4FE4S_WBL"/>
    <property type="match status" value="1"/>
</dbReference>
<keyword evidence="4" id="KW-1185">Reference proteome</keyword>
<feature type="domain" description="4Fe-4S Wbl-type" evidence="2">
    <location>
        <begin position="18"/>
        <end position="82"/>
    </location>
</feature>
<accession>A0A7W7PXW2</accession>
<evidence type="ECO:0000256" key="1">
    <source>
        <dbReference type="SAM" id="MobiDB-lite"/>
    </source>
</evidence>
<dbReference type="EMBL" id="JACHJI010000026">
    <property type="protein sequence ID" value="MBB4903337.1"/>
    <property type="molecule type" value="Genomic_DNA"/>
</dbReference>
<proteinExistence type="predicted"/>
<protein>
    <recommendedName>
        <fullName evidence="2">4Fe-4S Wbl-type domain-containing protein</fullName>
    </recommendedName>
</protein>
<feature type="region of interest" description="Disordered" evidence="1">
    <location>
        <begin position="103"/>
        <end position="170"/>
    </location>
</feature>
<dbReference type="AlphaFoldDB" id="A0A7W7PXW2"/>
<dbReference type="Pfam" id="PF02467">
    <property type="entry name" value="Whib"/>
    <property type="match status" value="1"/>
</dbReference>
<dbReference type="Proteomes" id="UP000579523">
    <property type="component" value="Unassembled WGS sequence"/>
</dbReference>
<feature type="compositionally biased region" description="Basic and acidic residues" evidence="1">
    <location>
        <begin position="160"/>
        <end position="170"/>
    </location>
</feature>
<name>A0A7W7PXW2_9ACTN</name>
<sequence>MNETDTRIAFPHTDTPLACQAHPDWFAHEQASGPAAQQDIDRAKRACSGCPIAAGCLKWALANPGPSRIGVWAATTPRERGTLRRRLQTRLGPDWIGVIAQADRDRSRRRTAYAPVPEPSPMWSQPYQPWREQLTPDQQQRNRELLDLAQRTTRPRTPRSHHEQTLGKAS</sequence>
<reference evidence="3 4" key="1">
    <citation type="submission" date="2020-08" db="EMBL/GenBank/DDBJ databases">
        <title>Genomic Encyclopedia of Type Strains, Phase III (KMG-III): the genomes of soil and plant-associated and newly described type strains.</title>
        <authorList>
            <person name="Whitman W."/>
        </authorList>
    </citation>
    <scope>NUCLEOTIDE SEQUENCE [LARGE SCALE GENOMIC DNA]</scope>
    <source>
        <strain evidence="3 4">CECT 3273</strain>
    </source>
</reference>
<evidence type="ECO:0000259" key="2">
    <source>
        <dbReference type="PROSITE" id="PS51674"/>
    </source>
</evidence>
<dbReference type="RefSeq" id="WP_184829284.1">
    <property type="nucleotide sequence ID" value="NZ_BMTK01000020.1"/>
</dbReference>